<dbReference type="WBParaSite" id="TMUE_1000004060.1">
    <property type="protein sequence ID" value="TMUE_1000004060.1"/>
    <property type="gene ID" value="WBGene00298848"/>
</dbReference>
<reference evidence="3" key="1">
    <citation type="submission" date="2019-12" db="UniProtKB">
        <authorList>
            <consortium name="WormBaseParasite"/>
        </authorList>
    </citation>
    <scope>IDENTIFICATION</scope>
</reference>
<evidence type="ECO:0000313" key="3">
    <source>
        <dbReference type="WBParaSite" id="TMUE_1000004060.1"/>
    </source>
</evidence>
<dbReference type="STRING" id="70415.A0A5S6QAE0"/>
<proteinExistence type="predicted"/>
<dbReference type="PANTHER" id="PTHR38681">
    <property type="entry name" value="RETROVIRUS-RELATED POL POLYPROTEIN FROM TRANSPOSON 412-LIKE PROTEIN-RELATED"/>
    <property type="match status" value="1"/>
</dbReference>
<evidence type="ECO:0000313" key="2">
    <source>
        <dbReference type="Proteomes" id="UP000046395"/>
    </source>
</evidence>
<sequence>MSTEIVLWCKTCLRCQAYLVGRHQRTPLVRSPAPSSRFESLHVDIVGPLPYSRGYQYVFTIVDRFTRYPEAIPIRDATESECARALLSWISQFGVCLKVTSDQGRQFVSGIWRDICQLLGLQSVTTLAYEPQQNGLVERMHRDLKASPMAVLQGDPHWVDALPLVLMEMRASIKPDIGRSSAELVFGETIRLPGQYFDRRTGIPHTPFARGLQSVFSRLRPVQTAWHQAGVRRPVFISPALQMATHVFIRVDSHRAPLQPPYKGPYRVIERGPKSYVLELDVTID</sequence>
<dbReference type="Pfam" id="PF00665">
    <property type="entry name" value="rve"/>
    <property type="match status" value="1"/>
</dbReference>
<dbReference type="SUPFAM" id="SSF53098">
    <property type="entry name" value="Ribonuclease H-like"/>
    <property type="match status" value="1"/>
</dbReference>
<dbReference type="PANTHER" id="PTHR38681:SF1">
    <property type="entry name" value="RETROVIRUS-RELATED POL POLYPROTEIN FROM TRANSPOSON 412-LIKE PROTEIN"/>
    <property type="match status" value="1"/>
</dbReference>
<dbReference type="InterPro" id="IPR012337">
    <property type="entry name" value="RNaseH-like_sf"/>
</dbReference>
<dbReference type="GO" id="GO:0003676">
    <property type="term" value="F:nucleic acid binding"/>
    <property type="evidence" value="ECO:0007669"/>
    <property type="project" value="InterPro"/>
</dbReference>
<dbReference type="InterPro" id="IPR001584">
    <property type="entry name" value="Integrase_cat-core"/>
</dbReference>
<dbReference type="Gene3D" id="3.30.420.10">
    <property type="entry name" value="Ribonuclease H-like superfamily/Ribonuclease H"/>
    <property type="match status" value="1"/>
</dbReference>
<protein>
    <submittedName>
        <fullName evidence="3">Integrase catalytic domain-containing protein</fullName>
    </submittedName>
</protein>
<feature type="domain" description="Integrase catalytic" evidence="1">
    <location>
        <begin position="30"/>
        <end position="201"/>
    </location>
</feature>
<dbReference type="InterPro" id="IPR036397">
    <property type="entry name" value="RNaseH_sf"/>
</dbReference>
<evidence type="ECO:0000259" key="1">
    <source>
        <dbReference type="PROSITE" id="PS50994"/>
    </source>
</evidence>
<organism evidence="2 3">
    <name type="scientific">Trichuris muris</name>
    <name type="common">Mouse whipworm</name>
    <dbReference type="NCBI Taxonomy" id="70415"/>
    <lineage>
        <taxon>Eukaryota</taxon>
        <taxon>Metazoa</taxon>
        <taxon>Ecdysozoa</taxon>
        <taxon>Nematoda</taxon>
        <taxon>Enoplea</taxon>
        <taxon>Dorylaimia</taxon>
        <taxon>Trichinellida</taxon>
        <taxon>Trichuridae</taxon>
        <taxon>Trichuris</taxon>
    </lineage>
</organism>
<dbReference type="Proteomes" id="UP000046395">
    <property type="component" value="Unassembled WGS sequence"/>
</dbReference>
<keyword evidence="2" id="KW-1185">Reference proteome</keyword>
<name>A0A5S6QAE0_TRIMR</name>
<accession>A0A5S6QAE0</accession>
<dbReference type="AlphaFoldDB" id="A0A5S6QAE0"/>
<dbReference type="GO" id="GO:0015074">
    <property type="term" value="P:DNA integration"/>
    <property type="evidence" value="ECO:0007669"/>
    <property type="project" value="InterPro"/>
</dbReference>
<dbReference type="PROSITE" id="PS50994">
    <property type="entry name" value="INTEGRASE"/>
    <property type="match status" value="1"/>
</dbReference>